<dbReference type="Pfam" id="PF03814">
    <property type="entry name" value="KdpA"/>
    <property type="match status" value="1"/>
</dbReference>
<dbReference type="GO" id="GO:0005886">
    <property type="term" value="C:plasma membrane"/>
    <property type="evidence" value="ECO:0007669"/>
    <property type="project" value="UniProtKB-SubCell"/>
</dbReference>
<dbReference type="EMBL" id="CP003184">
    <property type="protein sequence ID" value="AFK87387.1"/>
    <property type="molecule type" value="Genomic_DNA"/>
</dbReference>
<dbReference type="RefSeq" id="WP_014759223.1">
    <property type="nucleotide sequence ID" value="NC_017992.1"/>
</dbReference>
<gene>
    <name evidence="9" type="primary">kdpA</name>
    <name evidence="10" type="ordered locus">Tsac_2385</name>
</gene>
<keyword evidence="1 9" id="KW-0813">Transport</keyword>
<keyword evidence="7 9" id="KW-0406">Ion transport</keyword>
<evidence type="ECO:0000256" key="7">
    <source>
        <dbReference type="ARBA" id="ARBA00023065"/>
    </source>
</evidence>
<keyword evidence="8 9" id="KW-0472">Membrane</keyword>
<evidence type="ECO:0000256" key="5">
    <source>
        <dbReference type="ARBA" id="ARBA00022958"/>
    </source>
</evidence>
<evidence type="ECO:0000313" key="11">
    <source>
        <dbReference type="Proteomes" id="UP000006178"/>
    </source>
</evidence>
<protein>
    <recommendedName>
        <fullName evidence="9">Potassium-transporting ATPase potassium-binding subunit</fullName>
    </recommendedName>
    <alternativeName>
        <fullName evidence="9">ATP phosphohydrolase [potassium-transporting] A chain</fullName>
    </alternativeName>
    <alternativeName>
        <fullName evidence="9">Potassium-binding and translocating subunit A</fullName>
    </alternativeName>
    <alternativeName>
        <fullName evidence="9">Potassium-translocating ATPase A chain</fullName>
    </alternativeName>
</protein>
<dbReference type="PATRIC" id="fig|1094508.3.peg.2418"/>
<dbReference type="InterPro" id="IPR004623">
    <property type="entry name" value="KdpA"/>
</dbReference>
<evidence type="ECO:0000256" key="3">
    <source>
        <dbReference type="ARBA" id="ARBA00022538"/>
    </source>
</evidence>
<keyword evidence="6 9" id="KW-1133">Transmembrane helix</keyword>
<organism evidence="10 11">
    <name type="scientific">Thermoanaerobacterium saccharolyticum (strain DSM 8691 / JW/SL-YS485)</name>
    <dbReference type="NCBI Taxonomy" id="1094508"/>
    <lineage>
        <taxon>Bacteria</taxon>
        <taxon>Bacillati</taxon>
        <taxon>Bacillota</taxon>
        <taxon>Clostridia</taxon>
        <taxon>Thermoanaerobacterales</taxon>
        <taxon>Thermoanaerobacteraceae</taxon>
        <taxon>Thermoanaerobacterium</taxon>
    </lineage>
</organism>
<feature type="transmembrane region" description="Helical" evidence="9">
    <location>
        <begin position="422"/>
        <end position="441"/>
    </location>
</feature>
<proteinExistence type="inferred from homology"/>
<dbReference type="AlphaFoldDB" id="I3VXZ2"/>
<evidence type="ECO:0000256" key="8">
    <source>
        <dbReference type="ARBA" id="ARBA00023136"/>
    </source>
</evidence>
<dbReference type="PIRSF" id="PIRSF001294">
    <property type="entry name" value="K_ATPaseA"/>
    <property type="match status" value="1"/>
</dbReference>
<comment type="function">
    <text evidence="9">Part of the high-affinity ATP-driven potassium transport (or Kdp) system, which catalyzes the hydrolysis of ATP coupled with the electrogenic transport of potassium into the cytoplasm. This subunit binds the extracellular potassium ions and delivers the ions to the membrane domain of KdpB through an intramembrane tunnel.</text>
</comment>
<evidence type="ECO:0000256" key="2">
    <source>
        <dbReference type="ARBA" id="ARBA00022475"/>
    </source>
</evidence>
<evidence type="ECO:0000256" key="1">
    <source>
        <dbReference type="ARBA" id="ARBA00022448"/>
    </source>
</evidence>
<feature type="transmembrane region" description="Helical" evidence="9">
    <location>
        <begin position="254"/>
        <end position="273"/>
    </location>
</feature>
<dbReference type="KEGG" id="tsh:Tsac_2385"/>
<dbReference type="HAMAP" id="MF_00275">
    <property type="entry name" value="KdpA"/>
    <property type="match status" value="1"/>
</dbReference>
<accession>I3VXZ2</accession>
<dbReference type="GO" id="GO:0008556">
    <property type="term" value="F:P-type potassium transmembrane transporter activity"/>
    <property type="evidence" value="ECO:0007669"/>
    <property type="project" value="InterPro"/>
</dbReference>
<feature type="transmembrane region" description="Helical" evidence="9">
    <location>
        <begin position="483"/>
        <end position="508"/>
    </location>
</feature>
<evidence type="ECO:0000256" key="9">
    <source>
        <dbReference type="HAMAP-Rule" id="MF_00275"/>
    </source>
</evidence>
<dbReference type="GO" id="GO:0030955">
    <property type="term" value="F:potassium ion binding"/>
    <property type="evidence" value="ECO:0007669"/>
    <property type="project" value="UniProtKB-UniRule"/>
</dbReference>
<sequence>MIYDILQMLIFICLLVIITIPLGSYIAKVFTNQHTFFDFVAKPIEKFVYKITGIDESHEMNWKEYALSLVIFNFLGMIFLFILLVSQGKLPLNPQKLPGISSWHLALNTAVSFVTNTNWQAYNGETTVSYLTQMLGFTVQNFLSAATGLSVAIALIRGIMRHSTKDIGNFWVDITRSIIWIFLPLSLILSLILAQQGVIQNFSSYIRVHTLEGLKQVIAMGPVASQEAIKMLGTNGGGFFGANSAHPFENPTPLTNMLEMLAILAIPASLPYAFGKMVKNTRQGWAIFSAMLILFVIMLGTTYYSEKTGNPIISHINITGPSAMEGKEVRFGIAGSSLFSTVTTAASCGAVNSSLDSMTPLGGLIPMLQIMLGEVIFGGVGSGLYSMLIDAFLAVFIVGLMVGRTPEYIGKKIESYEMKMSILAIIIPASTILIGSAIASVTKTGTSVLLNHGPHGLSEILYAFASTTGNNGSAFAGLNSNTLFYNLITSIAMIIGRFGVIIPALAIAGSLANKKVVPVSVGTFPTDNALFSVLLVGIVLIIGALTFFPALSLGPIIEQLLMNAGKLF</sequence>
<dbReference type="PANTHER" id="PTHR30607:SF2">
    <property type="entry name" value="POTASSIUM-TRANSPORTING ATPASE POTASSIUM-BINDING SUBUNIT"/>
    <property type="match status" value="1"/>
</dbReference>
<dbReference type="PANTHER" id="PTHR30607">
    <property type="entry name" value="POTASSIUM-TRANSPORTING ATPASE A CHAIN"/>
    <property type="match status" value="1"/>
</dbReference>
<keyword evidence="3 9" id="KW-0633">Potassium transport</keyword>
<keyword evidence="11" id="KW-1185">Reference proteome</keyword>
<feature type="transmembrane region" description="Helical" evidence="9">
    <location>
        <begin position="7"/>
        <end position="27"/>
    </location>
</feature>
<dbReference type="NCBIfam" id="TIGR00680">
    <property type="entry name" value="kdpA"/>
    <property type="match status" value="1"/>
</dbReference>
<feature type="transmembrane region" description="Helical" evidence="9">
    <location>
        <begin position="383"/>
        <end position="402"/>
    </location>
</feature>
<evidence type="ECO:0000313" key="10">
    <source>
        <dbReference type="EMBL" id="AFK87387.1"/>
    </source>
</evidence>
<comment type="subcellular location">
    <subcellularLocation>
        <location evidence="9">Cell membrane</location>
        <topology evidence="9">Multi-pass membrane protein</topology>
    </subcellularLocation>
</comment>
<keyword evidence="4 9" id="KW-0812">Transmembrane</keyword>
<keyword evidence="2 9" id="KW-1003">Cell membrane</keyword>
<dbReference type="Proteomes" id="UP000006178">
    <property type="component" value="Chromosome"/>
</dbReference>
<dbReference type="eggNOG" id="COG2060">
    <property type="taxonomic scope" value="Bacteria"/>
</dbReference>
<feature type="transmembrane region" description="Helical" evidence="9">
    <location>
        <begin position="285"/>
        <end position="304"/>
    </location>
</feature>
<feature type="transmembrane region" description="Helical" evidence="9">
    <location>
        <begin position="177"/>
        <end position="199"/>
    </location>
</feature>
<name>I3VXZ2_THESW</name>
<feature type="transmembrane region" description="Helical" evidence="9">
    <location>
        <begin position="134"/>
        <end position="156"/>
    </location>
</feature>
<comment type="similarity">
    <text evidence="9">Belongs to the KdpA family.</text>
</comment>
<dbReference type="STRING" id="1094508.Tsac_2385"/>
<keyword evidence="5 9" id="KW-0630">Potassium</keyword>
<reference evidence="10 11" key="1">
    <citation type="journal article" date="2014" name="Appl. Environ. Microbiol.">
        <title>Profile of Secreted Hydrolases, Associated Proteins, and SlpA in Thermoanaerobacterium saccharolyticum during the Degradation of Hemicellulose.</title>
        <authorList>
            <person name="Currie D.H."/>
            <person name="Guss A.M."/>
            <person name="Herring C.D."/>
            <person name="Giannone R.J."/>
            <person name="Johnson C.M."/>
            <person name="Lankford P.K."/>
            <person name="Brown S.D."/>
            <person name="Hettich R.L."/>
            <person name="Lynd L.R."/>
        </authorList>
    </citation>
    <scope>NUCLEOTIDE SEQUENCE [LARGE SCALE GENOMIC DNA]</scope>
    <source>
        <strain evidence="11">DSM 8691 / JW/SL-YS485</strain>
    </source>
</reference>
<comment type="subunit">
    <text evidence="9">The system is composed of three essential subunits: KdpA, KdpB and KdpC.</text>
</comment>
<feature type="transmembrane region" description="Helical" evidence="9">
    <location>
        <begin position="65"/>
        <end position="85"/>
    </location>
</feature>
<evidence type="ECO:0000256" key="6">
    <source>
        <dbReference type="ARBA" id="ARBA00022989"/>
    </source>
</evidence>
<evidence type="ECO:0000256" key="4">
    <source>
        <dbReference type="ARBA" id="ARBA00022692"/>
    </source>
</evidence>
<feature type="transmembrane region" description="Helical" evidence="9">
    <location>
        <begin position="529"/>
        <end position="551"/>
    </location>
</feature>